<proteinExistence type="predicted"/>
<keyword evidence="6" id="KW-1185">Reference proteome</keyword>
<feature type="transmembrane region" description="Helical" evidence="1">
    <location>
        <begin position="80"/>
        <end position="98"/>
    </location>
</feature>
<dbReference type="Proteomes" id="UP000592820">
    <property type="component" value="Unassembled WGS sequence"/>
</dbReference>
<reference evidence="3 5" key="2">
    <citation type="submission" date="2020-08" db="EMBL/GenBank/DDBJ databases">
        <title>Genomic Encyclopedia of Type Strains, Phase IV (KMG-V): Genome sequencing to study the core and pangenomes of soil and plant-associated prokaryotes.</title>
        <authorList>
            <person name="Whitman W."/>
        </authorList>
    </citation>
    <scope>NUCLEOTIDE SEQUENCE [LARGE SCALE GENOMIC DNA]</scope>
    <source>
        <strain evidence="3 5">JPY162</strain>
    </source>
</reference>
<comment type="caution">
    <text evidence="3">The sequence shown here is derived from an EMBL/GenBank/DDBJ whole genome shotgun (WGS) entry which is preliminary data.</text>
</comment>
<feature type="transmembrane region" description="Helical" evidence="1">
    <location>
        <begin position="147"/>
        <end position="166"/>
    </location>
</feature>
<feature type="signal peptide" evidence="2">
    <location>
        <begin position="1"/>
        <end position="40"/>
    </location>
</feature>
<evidence type="ECO:0000313" key="5">
    <source>
        <dbReference type="Proteomes" id="UP000592820"/>
    </source>
</evidence>
<reference evidence="4 6" key="1">
    <citation type="submission" date="2019-08" db="EMBL/GenBank/DDBJ databases">
        <title>Paraburkholderia simonii sp. nov. and P. youngii sp. nov. Brazilian and Mexican Mimosa-associated rhizobia.</title>
        <authorList>
            <person name="Mavima L."/>
            <person name="Beukes C.W."/>
            <person name="Palmer M."/>
            <person name="De Meyer S.E."/>
            <person name="James E.K."/>
            <person name="Maluk M."/>
            <person name="Avontuur J.R."/>
            <person name="Chan W.Y."/>
            <person name="Venter S.N."/>
            <person name="Steenkamp E.T."/>
        </authorList>
    </citation>
    <scope>NUCLEOTIDE SEQUENCE [LARGE SCALE GENOMIC DNA]</scope>
    <source>
        <strain evidence="4 6">JPY454</strain>
    </source>
</reference>
<name>A0A7W8LDR2_9BURK</name>
<dbReference type="EMBL" id="VOMC01000001">
    <property type="protein sequence ID" value="NVI02419.1"/>
    <property type="molecule type" value="Genomic_DNA"/>
</dbReference>
<evidence type="ECO:0000313" key="3">
    <source>
        <dbReference type="EMBL" id="MBB5405096.1"/>
    </source>
</evidence>
<feature type="chain" id="PRO_5031441258" description="DUF1440 domain-containing protein" evidence="2">
    <location>
        <begin position="41"/>
        <end position="171"/>
    </location>
</feature>
<evidence type="ECO:0000313" key="6">
    <source>
        <dbReference type="Proteomes" id="UP000821598"/>
    </source>
</evidence>
<keyword evidence="2" id="KW-0732">Signal</keyword>
<protein>
    <recommendedName>
        <fullName evidence="7">DUF1440 domain-containing protein</fullName>
    </recommendedName>
</protein>
<gene>
    <name evidence="4" type="ORF">FSB64_01065</name>
    <name evidence="3" type="ORF">HDG41_007192</name>
</gene>
<accession>A0A7W8LDR2</accession>
<keyword evidence="1" id="KW-0812">Transmembrane</keyword>
<dbReference type="Proteomes" id="UP000821598">
    <property type="component" value="Unassembled WGS sequence"/>
</dbReference>
<dbReference type="EMBL" id="JACHDE010000027">
    <property type="protein sequence ID" value="MBB5405096.1"/>
    <property type="molecule type" value="Genomic_DNA"/>
</dbReference>
<sequence>MKMREYKIGTPWYQAIRATLRRAVPSGLLSGCLSAATASAASADASGSPLAPINAVTHSMWPQRALRERGFSIRHTVTGFAIHQAAAIFWAFLFEQLVDRMAGPVPSRRPGAAALAAAATVASAYVVDYKVVPNRLTPGFEAHLSRRSLGNVYLVLGAGLLAAALLRRPDR</sequence>
<evidence type="ECO:0008006" key="7">
    <source>
        <dbReference type="Google" id="ProtNLM"/>
    </source>
</evidence>
<evidence type="ECO:0000313" key="4">
    <source>
        <dbReference type="EMBL" id="NVI02419.1"/>
    </source>
</evidence>
<organism evidence="3 5">
    <name type="scientific">Paraburkholderia youngii</name>
    <dbReference type="NCBI Taxonomy" id="2782701"/>
    <lineage>
        <taxon>Bacteria</taxon>
        <taxon>Pseudomonadati</taxon>
        <taxon>Pseudomonadota</taxon>
        <taxon>Betaproteobacteria</taxon>
        <taxon>Burkholderiales</taxon>
        <taxon>Burkholderiaceae</taxon>
        <taxon>Paraburkholderia</taxon>
    </lineage>
</organism>
<dbReference type="AlphaFoldDB" id="A0A7W8LDR2"/>
<feature type="transmembrane region" description="Helical" evidence="1">
    <location>
        <begin position="110"/>
        <end position="127"/>
    </location>
</feature>
<evidence type="ECO:0000256" key="2">
    <source>
        <dbReference type="SAM" id="SignalP"/>
    </source>
</evidence>
<keyword evidence="1" id="KW-0472">Membrane</keyword>
<dbReference type="RefSeq" id="WP_176122784.1">
    <property type="nucleotide sequence ID" value="NZ_JACHDE010000027.1"/>
</dbReference>
<evidence type="ECO:0000256" key="1">
    <source>
        <dbReference type="SAM" id="Phobius"/>
    </source>
</evidence>
<keyword evidence="1" id="KW-1133">Transmembrane helix</keyword>